<dbReference type="AlphaFoldDB" id="A0AA89PXJ3"/>
<organism evidence="1 2">
    <name type="scientific">Streptomyces collinus</name>
    <dbReference type="NCBI Taxonomy" id="42684"/>
    <lineage>
        <taxon>Bacteria</taxon>
        <taxon>Bacillati</taxon>
        <taxon>Actinomycetota</taxon>
        <taxon>Actinomycetes</taxon>
        <taxon>Kitasatosporales</taxon>
        <taxon>Streptomycetaceae</taxon>
        <taxon>Streptomyces</taxon>
    </lineage>
</organism>
<evidence type="ECO:0000313" key="1">
    <source>
        <dbReference type="EMBL" id="MBB5809078.1"/>
    </source>
</evidence>
<dbReference type="GeneID" id="93836487"/>
<comment type="caution">
    <text evidence="1">The sequence shown here is derived from an EMBL/GenBank/DDBJ whole genome shotgun (WGS) entry which is preliminary data.</text>
</comment>
<evidence type="ECO:0000313" key="2">
    <source>
        <dbReference type="Proteomes" id="UP000579531"/>
    </source>
</evidence>
<reference evidence="1 2" key="1">
    <citation type="submission" date="2020-08" db="EMBL/GenBank/DDBJ databases">
        <title>Sequencing the genomes of 1000 actinobacteria strains.</title>
        <authorList>
            <person name="Klenk H.-P."/>
        </authorList>
    </citation>
    <scope>NUCLEOTIDE SEQUENCE [LARGE SCALE GENOMIC DNA]</scope>
    <source>
        <strain evidence="1 2">DSM 40129</strain>
    </source>
</reference>
<accession>A0AA89PXJ3</accession>
<dbReference type="Proteomes" id="UP000579531">
    <property type="component" value="Unassembled WGS sequence"/>
</dbReference>
<name>A0AA89PXJ3_STRCU</name>
<dbReference type="RefSeq" id="WP_184842134.1">
    <property type="nucleotide sequence ID" value="NZ_BAABFE010000019.1"/>
</dbReference>
<protein>
    <submittedName>
        <fullName evidence="1">Uncharacterized protein</fullName>
    </submittedName>
</protein>
<sequence>MSSEQKPPATTPPTYVCRSCKQRVDAVVERHKSMGVYVPHWTAGPCHNPRCDHYVPEQIPISSVRSSVWKDVAGWTGR</sequence>
<proteinExistence type="predicted"/>
<dbReference type="EMBL" id="JACHLX010000001">
    <property type="protein sequence ID" value="MBB5809078.1"/>
    <property type="molecule type" value="Genomic_DNA"/>
</dbReference>
<gene>
    <name evidence="1" type="ORF">HNR72_000106</name>
</gene>
<keyword evidence="2" id="KW-1185">Reference proteome</keyword>